<dbReference type="InterPro" id="IPR004358">
    <property type="entry name" value="Sig_transdc_His_kin-like_C"/>
</dbReference>
<dbReference type="SUPFAM" id="SSF55785">
    <property type="entry name" value="PYP-like sensor domain (PAS domain)"/>
    <property type="match status" value="1"/>
</dbReference>
<dbReference type="NCBIfam" id="TIGR00229">
    <property type="entry name" value="sensory_box"/>
    <property type="match status" value="1"/>
</dbReference>
<sequence length="883" mass="98624">MTESAWERRAIRERKAREVAEQLLEAKSLELYNANQIANALNATLEDRVKSRVAELADANARLRDEMQQRQDAQDKLRITQFAVDRCADAVYWVDSDANFIYANDAACRAAGYTRAEIAELRVFDLDAEMMSSDWAGHWNELCEKKSLTIESVHVSRSGEHFPVEVSANYIKVDGIEYNCVFARDISERVAQRSRRDRVSALNRVVQDLTHYLVKSQDLTQAINYILSEMGKHLDVSRAYFMRFRDGEQLVYNTHEWTSDGFPSQSSRFQDVPISEFGWWIDELSTGKPIVIQDLDETVLPDRICAALRRYQTRAVLAVPIILNGKLTGLLGFDETTYPREWMDEEVSLLLTVVESLSRTIERHIAERAQEQHRIELSESLQRETIANKAKSSFLANMSHEIRTPMTAILGYADMLTRPNISGEEQQEWATQTRRSAEHLLGLLNDILDLSKIEAGELTISHESFSLNDVVDDVTSLLRPLAMEKMLDLRVVKSFSTDRKLHSDPTRLRQVLINLVHNALKFTDHGSVTICVEEVVVGDSQSNGSRMCFSVLDTGVGIPAEKLDEIFRPFNQIKQSQPSSGGGVGLGLTICRHLVGMLGGKLSARNGEQGGSEFAFDILCKGPSYLDAEDDCSVTIGETSDYASLDQAHVLVVDDNPDNQRIIRFLLDEMNIAVTPAMNGQEAVDIILNPSLNQAFDAVLMDIQMPVLDGYSATRLMRENGVQVPIIALTAHAMAEDKARCLIVGCNDYVSKPIVPDNLYRSLAKLISKDDLQPDQDVVGLDGGGYEPLVSTMADNAKFRPLLEAYLESLQASLTSMSEFVANGDWGSVQALAHRLRGTGTSHGFPEITEAAGLCEDLIRSNSNIENIRRSVEELSRLLRNAV</sequence>
<dbReference type="SUPFAM" id="SSF55874">
    <property type="entry name" value="ATPase domain of HSP90 chaperone/DNA topoisomerase II/histidine kinase"/>
    <property type="match status" value="1"/>
</dbReference>
<evidence type="ECO:0000259" key="20">
    <source>
        <dbReference type="PROSITE" id="PS50894"/>
    </source>
</evidence>
<dbReference type="InterPro" id="IPR005467">
    <property type="entry name" value="His_kinase_dom"/>
</dbReference>
<keyword evidence="9" id="KW-0418">Kinase</keyword>
<dbReference type="PANTHER" id="PTHR45339:SF1">
    <property type="entry name" value="HYBRID SIGNAL TRANSDUCTION HISTIDINE KINASE J"/>
    <property type="match status" value="1"/>
</dbReference>
<evidence type="ECO:0000259" key="17">
    <source>
        <dbReference type="PROSITE" id="PS50109"/>
    </source>
</evidence>
<dbReference type="FunFam" id="3.30.565.10:FF:000010">
    <property type="entry name" value="Sensor histidine kinase RcsC"/>
    <property type="match status" value="1"/>
</dbReference>
<evidence type="ECO:0000256" key="14">
    <source>
        <dbReference type="PROSITE-ProRule" id="PRU00110"/>
    </source>
</evidence>
<dbReference type="InterPro" id="IPR003594">
    <property type="entry name" value="HATPase_dom"/>
</dbReference>
<evidence type="ECO:0000256" key="6">
    <source>
        <dbReference type="ARBA" id="ARBA00022679"/>
    </source>
</evidence>
<feature type="domain" description="HPt" evidence="20">
    <location>
        <begin position="795"/>
        <end position="883"/>
    </location>
</feature>
<feature type="modified residue" description="Phosphohistidine" evidence="14">
    <location>
        <position position="834"/>
    </location>
</feature>
<name>A0A7X0LIJ7_9BACT</name>
<keyword evidence="12" id="KW-0902">Two-component regulatory system</keyword>
<feature type="modified residue" description="4-aspartylphosphate" evidence="15">
    <location>
        <position position="702"/>
    </location>
</feature>
<dbReference type="AlphaFoldDB" id="A0A7X0LIJ7"/>
<feature type="domain" description="Response regulatory" evidence="18">
    <location>
        <begin position="649"/>
        <end position="767"/>
    </location>
</feature>
<evidence type="ECO:0000256" key="9">
    <source>
        <dbReference type="ARBA" id="ARBA00022777"/>
    </source>
</evidence>
<evidence type="ECO:0000313" key="22">
    <source>
        <dbReference type="Proteomes" id="UP000541810"/>
    </source>
</evidence>
<evidence type="ECO:0000313" key="21">
    <source>
        <dbReference type="EMBL" id="MBB6428280.1"/>
    </source>
</evidence>
<feature type="domain" description="PAS" evidence="19">
    <location>
        <begin position="83"/>
        <end position="118"/>
    </location>
</feature>
<dbReference type="InterPro" id="IPR036641">
    <property type="entry name" value="HPT_dom_sf"/>
</dbReference>
<dbReference type="Gene3D" id="3.30.450.20">
    <property type="entry name" value="PAS domain"/>
    <property type="match status" value="1"/>
</dbReference>
<dbReference type="GO" id="GO:0000155">
    <property type="term" value="F:phosphorelay sensor kinase activity"/>
    <property type="evidence" value="ECO:0007669"/>
    <property type="project" value="InterPro"/>
</dbReference>
<dbReference type="Gene3D" id="1.10.287.130">
    <property type="match status" value="1"/>
</dbReference>
<feature type="domain" description="Histidine kinase" evidence="17">
    <location>
        <begin position="397"/>
        <end position="622"/>
    </location>
</feature>
<dbReference type="InterPro" id="IPR035965">
    <property type="entry name" value="PAS-like_dom_sf"/>
</dbReference>
<dbReference type="EMBL" id="JACHGY010000001">
    <property type="protein sequence ID" value="MBB6428280.1"/>
    <property type="molecule type" value="Genomic_DNA"/>
</dbReference>
<dbReference type="Gene3D" id="3.40.50.2300">
    <property type="match status" value="1"/>
</dbReference>
<dbReference type="Proteomes" id="UP000541810">
    <property type="component" value="Unassembled WGS sequence"/>
</dbReference>
<accession>A0A7X0LIJ7</accession>
<dbReference type="PANTHER" id="PTHR45339">
    <property type="entry name" value="HYBRID SIGNAL TRANSDUCTION HISTIDINE KINASE J"/>
    <property type="match status" value="1"/>
</dbReference>
<proteinExistence type="predicted"/>
<dbReference type="Pfam" id="PF00072">
    <property type="entry name" value="Response_reg"/>
    <property type="match status" value="1"/>
</dbReference>
<dbReference type="Gene3D" id="1.20.120.160">
    <property type="entry name" value="HPT domain"/>
    <property type="match status" value="1"/>
</dbReference>
<evidence type="ECO:0000256" key="10">
    <source>
        <dbReference type="ARBA" id="ARBA00022840"/>
    </source>
</evidence>
<evidence type="ECO:0000256" key="16">
    <source>
        <dbReference type="SAM" id="Coils"/>
    </source>
</evidence>
<evidence type="ECO:0000256" key="2">
    <source>
        <dbReference type="ARBA" id="ARBA00004651"/>
    </source>
</evidence>
<evidence type="ECO:0000256" key="12">
    <source>
        <dbReference type="ARBA" id="ARBA00023012"/>
    </source>
</evidence>
<dbReference type="FunFam" id="1.10.287.130:FF:000001">
    <property type="entry name" value="Two-component sensor histidine kinase"/>
    <property type="match status" value="1"/>
</dbReference>
<dbReference type="PROSITE" id="PS50109">
    <property type="entry name" value="HIS_KIN"/>
    <property type="match status" value="1"/>
</dbReference>
<gene>
    <name evidence="21" type="ORF">HNQ40_000086</name>
</gene>
<organism evidence="21 22">
    <name type="scientific">Algisphaera agarilytica</name>
    <dbReference type="NCBI Taxonomy" id="1385975"/>
    <lineage>
        <taxon>Bacteria</taxon>
        <taxon>Pseudomonadati</taxon>
        <taxon>Planctomycetota</taxon>
        <taxon>Phycisphaerae</taxon>
        <taxon>Phycisphaerales</taxon>
        <taxon>Phycisphaeraceae</taxon>
        <taxon>Algisphaera</taxon>
    </lineage>
</organism>
<evidence type="ECO:0000256" key="13">
    <source>
        <dbReference type="ARBA" id="ARBA00023136"/>
    </source>
</evidence>
<dbReference type="SMART" id="SM00388">
    <property type="entry name" value="HisKA"/>
    <property type="match status" value="1"/>
</dbReference>
<comment type="subcellular location">
    <subcellularLocation>
        <location evidence="2">Cell membrane</location>
        <topology evidence="2">Multi-pass membrane protein</topology>
    </subcellularLocation>
</comment>
<evidence type="ECO:0000256" key="11">
    <source>
        <dbReference type="ARBA" id="ARBA00022989"/>
    </source>
</evidence>
<keyword evidence="10" id="KW-0067">ATP-binding</keyword>
<dbReference type="InterPro" id="IPR001789">
    <property type="entry name" value="Sig_transdc_resp-reg_receiver"/>
</dbReference>
<dbReference type="PROSITE" id="PS50894">
    <property type="entry name" value="HPT"/>
    <property type="match status" value="1"/>
</dbReference>
<keyword evidence="5 15" id="KW-0597">Phosphoprotein</keyword>
<dbReference type="InterPro" id="IPR036890">
    <property type="entry name" value="HATPase_C_sf"/>
</dbReference>
<dbReference type="CDD" id="cd17546">
    <property type="entry name" value="REC_hyHK_CKI1_RcsC-like"/>
    <property type="match status" value="1"/>
</dbReference>
<keyword evidence="11" id="KW-1133">Transmembrane helix</keyword>
<evidence type="ECO:0000256" key="15">
    <source>
        <dbReference type="PROSITE-ProRule" id="PRU00169"/>
    </source>
</evidence>
<keyword evidence="8" id="KW-0547">Nucleotide-binding</keyword>
<dbReference type="CDD" id="cd00130">
    <property type="entry name" value="PAS"/>
    <property type="match status" value="1"/>
</dbReference>
<keyword evidence="16" id="KW-0175">Coiled coil</keyword>
<dbReference type="GO" id="GO:0005886">
    <property type="term" value="C:plasma membrane"/>
    <property type="evidence" value="ECO:0007669"/>
    <property type="project" value="UniProtKB-SubCell"/>
</dbReference>
<reference evidence="21 22" key="1">
    <citation type="submission" date="2020-08" db="EMBL/GenBank/DDBJ databases">
        <title>Genomic Encyclopedia of Type Strains, Phase IV (KMG-IV): sequencing the most valuable type-strain genomes for metagenomic binning, comparative biology and taxonomic classification.</title>
        <authorList>
            <person name="Goeker M."/>
        </authorList>
    </citation>
    <scope>NUCLEOTIDE SEQUENCE [LARGE SCALE GENOMIC DNA]</scope>
    <source>
        <strain evidence="21 22">DSM 103725</strain>
    </source>
</reference>
<feature type="coiled-coil region" evidence="16">
    <location>
        <begin position="46"/>
        <end position="76"/>
    </location>
</feature>
<dbReference type="Pfam" id="PF02518">
    <property type="entry name" value="HATPase_c"/>
    <property type="match status" value="1"/>
</dbReference>
<evidence type="ECO:0000259" key="18">
    <source>
        <dbReference type="PROSITE" id="PS50110"/>
    </source>
</evidence>
<comment type="catalytic activity">
    <reaction evidence="1">
        <text>ATP + protein L-histidine = ADP + protein N-phospho-L-histidine.</text>
        <dbReference type="EC" id="2.7.13.3"/>
    </reaction>
</comment>
<keyword evidence="6" id="KW-0808">Transferase</keyword>
<evidence type="ECO:0000259" key="19">
    <source>
        <dbReference type="PROSITE" id="PS50112"/>
    </source>
</evidence>
<dbReference type="SMART" id="SM00065">
    <property type="entry name" value="GAF"/>
    <property type="match status" value="1"/>
</dbReference>
<dbReference type="Pfam" id="PF13426">
    <property type="entry name" value="PAS_9"/>
    <property type="match status" value="1"/>
</dbReference>
<dbReference type="RefSeq" id="WP_184675274.1">
    <property type="nucleotide sequence ID" value="NZ_JACHGY010000001.1"/>
</dbReference>
<dbReference type="SUPFAM" id="SSF55781">
    <property type="entry name" value="GAF domain-like"/>
    <property type="match status" value="1"/>
</dbReference>
<evidence type="ECO:0000256" key="3">
    <source>
        <dbReference type="ARBA" id="ARBA00012438"/>
    </source>
</evidence>
<dbReference type="PRINTS" id="PR00344">
    <property type="entry name" value="BCTRLSENSOR"/>
</dbReference>
<evidence type="ECO:0000256" key="7">
    <source>
        <dbReference type="ARBA" id="ARBA00022692"/>
    </source>
</evidence>
<dbReference type="SUPFAM" id="SSF52172">
    <property type="entry name" value="CheY-like"/>
    <property type="match status" value="1"/>
</dbReference>
<dbReference type="InterPro" id="IPR003661">
    <property type="entry name" value="HisK_dim/P_dom"/>
</dbReference>
<dbReference type="SMART" id="SM00387">
    <property type="entry name" value="HATPase_c"/>
    <property type="match status" value="1"/>
</dbReference>
<dbReference type="PROSITE" id="PS50112">
    <property type="entry name" value="PAS"/>
    <property type="match status" value="1"/>
</dbReference>
<dbReference type="CDD" id="cd00082">
    <property type="entry name" value="HisKA"/>
    <property type="match status" value="1"/>
</dbReference>
<dbReference type="EC" id="2.7.13.3" evidence="3"/>
<dbReference type="SUPFAM" id="SSF47226">
    <property type="entry name" value="Histidine-containing phosphotransfer domain, HPT domain"/>
    <property type="match status" value="1"/>
</dbReference>
<keyword evidence="7" id="KW-0812">Transmembrane</keyword>
<evidence type="ECO:0000256" key="1">
    <source>
        <dbReference type="ARBA" id="ARBA00000085"/>
    </source>
</evidence>
<dbReference type="Pfam" id="PF00512">
    <property type="entry name" value="HisKA"/>
    <property type="match status" value="1"/>
</dbReference>
<evidence type="ECO:0000256" key="4">
    <source>
        <dbReference type="ARBA" id="ARBA00022475"/>
    </source>
</evidence>
<dbReference type="InterPro" id="IPR000014">
    <property type="entry name" value="PAS"/>
</dbReference>
<dbReference type="InterPro" id="IPR003018">
    <property type="entry name" value="GAF"/>
</dbReference>
<dbReference type="InterPro" id="IPR036097">
    <property type="entry name" value="HisK_dim/P_sf"/>
</dbReference>
<keyword evidence="4" id="KW-1003">Cell membrane</keyword>
<dbReference type="InterPro" id="IPR029016">
    <property type="entry name" value="GAF-like_dom_sf"/>
</dbReference>
<dbReference type="InterPro" id="IPR008207">
    <property type="entry name" value="Sig_transdc_His_kin_Hpt_dom"/>
</dbReference>
<dbReference type="Pfam" id="PF01627">
    <property type="entry name" value="Hpt"/>
    <property type="match status" value="1"/>
</dbReference>
<evidence type="ECO:0000256" key="8">
    <source>
        <dbReference type="ARBA" id="ARBA00022741"/>
    </source>
</evidence>
<evidence type="ECO:0000256" key="5">
    <source>
        <dbReference type="ARBA" id="ARBA00022553"/>
    </source>
</evidence>
<dbReference type="GO" id="GO:0005524">
    <property type="term" value="F:ATP binding"/>
    <property type="evidence" value="ECO:0007669"/>
    <property type="project" value="UniProtKB-KW"/>
</dbReference>
<dbReference type="PROSITE" id="PS50110">
    <property type="entry name" value="RESPONSE_REGULATORY"/>
    <property type="match status" value="1"/>
</dbReference>
<dbReference type="Gene3D" id="3.30.450.40">
    <property type="match status" value="1"/>
</dbReference>
<keyword evidence="13" id="KW-0472">Membrane</keyword>
<dbReference type="SMART" id="SM00448">
    <property type="entry name" value="REC"/>
    <property type="match status" value="1"/>
</dbReference>
<dbReference type="InterPro" id="IPR011006">
    <property type="entry name" value="CheY-like_superfamily"/>
</dbReference>
<dbReference type="Pfam" id="PF01590">
    <property type="entry name" value="GAF"/>
    <property type="match status" value="1"/>
</dbReference>
<protein>
    <recommendedName>
        <fullName evidence="3">histidine kinase</fullName>
        <ecNumber evidence="3">2.7.13.3</ecNumber>
    </recommendedName>
</protein>
<comment type="caution">
    <text evidence="21">The sequence shown here is derived from an EMBL/GenBank/DDBJ whole genome shotgun (WGS) entry which is preliminary data.</text>
</comment>
<dbReference type="Gene3D" id="3.30.565.10">
    <property type="entry name" value="Histidine kinase-like ATPase, C-terminal domain"/>
    <property type="match status" value="1"/>
</dbReference>
<keyword evidence="22" id="KW-1185">Reference proteome</keyword>
<dbReference type="SUPFAM" id="SSF47384">
    <property type="entry name" value="Homodimeric domain of signal transducing histidine kinase"/>
    <property type="match status" value="1"/>
</dbReference>